<gene>
    <name evidence="3" type="ORF">OJ997_14045</name>
</gene>
<sequence>MRAVNLLPPDTRGASKSSAELAGPENKGGAGAFVVLGVLAACVAGVAGVVTTDNTIKQRNADLDVLAQRQQAMQAQVTKLKPYADFDASAKARVQTVRDIAGSRFDWEQALRDLSRAIPQDVTLTNLSGNIATDAGGEGGALRSAISAPAITVKGCAPGQTQVARLMARLRDIDGVTRVSLASSVNELVETRNDSADASPTDLRLAAPCGTGENPTFEVVMFFEGDAAKVATTPVTATGTVSETPTPTPTATPEGGATTDGSTTTTTTTTDGDSK</sequence>
<reference evidence="3" key="1">
    <citation type="submission" date="2022-10" db="EMBL/GenBank/DDBJ databases">
        <title>The WGS of Solirubrobacter phytolaccae KCTC 29190.</title>
        <authorList>
            <person name="Jiang Z."/>
        </authorList>
    </citation>
    <scope>NUCLEOTIDE SEQUENCE</scope>
    <source>
        <strain evidence="3">KCTC 29190</strain>
    </source>
</reference>
<proteinExistence type="predicted"/>
<keyword evidence="2" id="KW-0472">Membrane</keyword>
<feature type="transmembrane region" description="Helical" evidence="2">
    <location>
        <begin position="30"/>
        <end position="50"/>
    </location>
</feature>
<comment type="caution">
    <text evidence="3">The sequence shown here is derived from an EMBL/GenBank/DDBJ whole genome shotgun (WGS) entry which is preliminary data.</text>
</comment>
<protein>
    <submittedName>
        <fullName evidence="3">PilN domain-containing protein</fullName>
    </submittedName>
</protein>
<dbReference type="InterPro" id="IPR007813">
    <property type="entry name" value="PilN"/>
</dbReference>
<feature type="region of interest" description="Disordered" evidence="1">
    <location>
        <begin position="234"/>
        <end position="275"/>
    </location>
</feature>
<dbReference type="Pfam" id="PF05137">
    <property type="entry name" value="PilN"/>
    <property type="match status" value="1"/>
</dbReference>
<dbReference type="Proteomes" id="UP001147653">
    <property type="component" value="Unassembled WGS sequence"/>
</dbReference>
<dbReference type="RefSeq" id="WP_270025736.1">
    <property type="nucleotide sequence ID" value="NZ_JAPDDP010000021.1"/>
</dbReference>
<keyword evidence="2" id="KW-0812">Transmembrane</keyword>
<dbReference type="EMBL" id="JAPDDP010000021">
    <property type="protein sequence ID" value="MDA0181422.1"/>
    <property type="molecule type" value="Genomic_DNA"/>
</dbReference>
<evidence type="ECO:0000313" key="3">
    <source>
        <dbReference type="EMBL" id="MDA0181422.1"/>
    </source>
</evidence>
<keyword evidence="2" id="KW-1133">Transmembrane helix</keyword>
<accession>A0A9X3NHS1</accession>
<keyword evidence="4" id="KW-1185">Reference proteome</keyword>
<feature type="region of interest" description="Disordered" evidence="1">
    <location>
        <begin position="1"/>
        <end position="22"/>
    </location>
</feature>
<dbReference type="InterPro" id="IPR052534">
    <property type="entry name" value="Extracell_DNA_Util/SecSys_Comp"/>
</dbReference>
<evidence type="ECO:0000313" key="4">
    <source>
        <dbReference type="Proteomes" id="UP001147653"/>
    </source>
</evidence>
<organism evidence="3 4">
    <name type="scientific">Solirubrobacter phytolaccae</name>
    <dbReference type="NCBI Taxonomy" id="1404360"/>
    <lineage>
        <taxon>Bacteria</taxon>
        <taxon>Bacillati</taxon>
        <taxon>Actinomycetota</taxon>
        <taxon>Thermoleophilia</taxon>
        <taxon>Solirubrobacterales</taxon>
        <taxon>Solirubrobacteraceae</taxon>
        <taxon>Solirubrobacter</taxon>
    </lineage>
</organism>
<dbReference type="PANTHER" id="PTHR40278:SF1">
    <property type="entry name" value="DNA UTILIZATION PROTEIN HOFN"/>
    <property type="match status" value="1"/>
</dbReference>
<evidence type="ECO:0000256" key="2">
    <source>
        <dbReference type="SAM" id="Phobius"/>
    </source>
</evidence>
<dbReference type="PANTHER" id="PTHR40278">
    <property type="entry name" value="DNA UTILIZATION PROTEIN HOFN"/>
    <property type="match status" value="1"/>
</dbReference>
<dbReference type="AlphaFoldDB" id="A0A9X3NHS1"/>
<evidence type="ECO:0000256" key="1">
    <source>
        <dbReference type="SAM" id="MobiDB-lite"/>
    </source>
</evidence>
<name>A0A9X3NHS1_9ACTN</name>